<organism evidence="7 8">
    <name type="scientific">Hermetia illucens</name>
    <name type="common">Black soldier fly</name>
    <dbReference type="NCBI Taxonomy" id="343691"/>
    <lineage>
        <taxon>Eukaryota</taxon>
        <taxon>Metazoa</taxon>
        <taxon>Ecdysozoa</taxon>
        <taxon>Arthropoda</taxon>
        <taxon>Hexapoda</taxon>
        <taxon>Insecta</taxon>
        <taxon>Pterygota</taxon>
        <taxon>Neoptera</taxon>
        <taxon>Endopterygota</taxon>
        <taxon>Diptera</taxon>
        <taxon>Brachycera</taxon>
        <taxon>Stratiomyomorpha</taxon>
        <taxon>Stratiomyidae</taxon>
        <taxon>Hermetiinae</taxon>
        <taxon>Hermetia</taxon>
    </lineage>
</organism>
<dbReference type="GO" id="GO:0050909">
    <property type="term" value="P:sensory perception of taste"/>
    <property type="evidence" value="ECO:0007669"/>
    <property type="project" value="InterPro"/>
</dbReference>
<keyword evidence="8" id="KW-1185">Reference proteome</keyword>
<keyword evidence="3 6" id="KW-0812">Transmembrane</keyword>
<proteinExistence type="predicted"/>
<evidence type="ECO:0000256" key="4">
    <source>
        <dbReference type="ARBA" id="ARBA00022989"/>
    </source>
</evidence>
<feature type="transmembrane region" description="Helical" evidence="6">
    <location>
        <begin position="206"/>
        <end position="225"/>
    </location>
</feature>
<dbReference type="Pfam" id="PF08395">
    <property type="entry name" value="7tm_7"/>
    <property type="match status" value="1"/>
</dbReference>
<dbReference type="GO" id="GO:0005886">
    <property type="term" value="C:plasma membrane"/>
    <property type="evidence" value="ECO:0007669"/>
    <property type="project" value="UniProtKB-SubCell"/>
</dbReference>
<evidence type="ECO:0000256" key="3">
    <source>
        <dbReference type="ARBA" id="ARBA00022692"/>
    </source>
</evidence>
<accession>A0A7R8Z0E3</accession>
<dbReference type="OrthoDB" id="8091708at2759"/>
<dbReference type="OMA" id="HGHYLLM"/>
<keyword evidence="2" id="KW-1003">Cell membrane</keyword>
<evidence type="ECO:0008006" key="9">
    <source>
        <dbReference type="Google" id="ProtNLM"/>
    </source>
</evidence>
<evidence type="ECO:0000313" key="8">
    <source>
        <dbReference type="Proteomes" id="UP000594454"/>
    </source>
</evidence>
<keyword evidence="5 6" id="KW-0472">Membrane</keyword>
<evidence type="ECO:0000256" key="6">
    <source>
        <dbReference type="SAM" id="Phobius"/>
    </source>
</evidence>
<comment type="subcellular location">
    <subcellularLocation>
        <location evidence="1">Cell membrane</location>
        <topology evidence="1">Multi-pass membrane protein</topology>
    </subcellularLocation>
</comment>
<reference evidence="7 8" key="1">
    <citation type="submission" date="2020-11" db="EMBL/GenBank/DDBJ databases">
        <authorList>
            <person name="Wallbank WR R."/>
            <person name="Pardo Diaz C."/>
            <person name="Kozak K."/>
            <person name="Martin S."/>
            <person name="Jiggins C."/>
            <person name="Moest M."/>
            <person name="Warren A I."/>
            <person name="Generalovic N T."/>
            <person name="Byers J.R.P. K."/>
            <person name="Montejo-Kovacevich G."/>
            <person name="Yen C E."/>
        </authorList>
    </citation>
    <scope>NUCLEOTIDE SEQUENCE [LARGE SCALE GENOMIC DNA]</scope>
</reference>
<dbReference type="InParanoid" id="A0A7R8Z0E3"/>
<protein>
    <recommendedName>
        <fullName evidence="9">Gustatory receptor</fullName>
    </recommendedName>
</protein>
<evidence type="ECO:0000256" key="5">
    <source>
        <dbReference type="ARBA" id="ARBA00023136"/>
    </source>
</evidence>
<evidence type="ECO:0000256" key="2">
    <source>
        <dbReference type="ARBA" id="ARBA00022475"/>
    </source>
</evidence>
<dbReference type="FunCoup" id="A0A7R8Z0E3">
    <property type="interactions" value="8"/>
</dbReference>
<dbReference type="AlphaFoldDB" id="A0A7R8Z0E3"/>
<gene>
    <name evidence="7" type="ORF">HERILL_LOCUS13387</name>
</gene>
<dbReference type="InterPro" id="IPR013604">
    <property type="entry name" value="7TM_chemorcpt"/>
</dbReference>
<feature type="transmembrane region" description="Helical" evidence="6">
    <location>
        <begin position="6"/>
        <end position="29"/>
    </location>
</feature>
<name>A0A7R8Z0E3_HERIL</name>
<evidence type="ECO:0000313" key="7">
    <source>
        <dbReference type="EMBL" id="CAD7090933.1"/>
    </source>
</evidence>
<evidence type="ECO:0000256" key="1">
    <source>
        <dbReference type="ARBA" id="ARBA00004651"/>
    </source>
</evidence>
<sequence>MSGYWFLVSVATYIATVPTTLFYVIMLLLMRFHAIFNYKLKLLTARLKQINDSSDRDSQKMTQCCECSDLLDYYSNLLSEIHNLIINTKNIFQFQILIIFSKTYVTTVSRTFYVFMLIHCGRLSPNSLIHSICYAFLTYVNEILCILVVTITTDQSSETAKHIQKANQYIALDGRLRKDLNMFSILLLLKRYHLKLCGMIPFDRKFILSVTLSAIIHFLLLVQYHDDF</sequence>
<dbReference type="EMBL" id="LR899013">
    <property type="protein sequence ID" value="CAD7090933.1"/>
    <property type="molecule type" value="Genomic_DNA"/>
</dbReference>
<keyword evidence="4 6" id="KW-1133">Transmembrane helix</keyword>
<dbReference type="Proteomes" id="UP000594454">
    <property type="component" value="Chromosome 5"/>
</dbReference>